<feature type="chain" id="PRO_5032528115" evidence="3">
    <location>
        <begin position="23"/>
        <end position="229"/>
    </location>
</feature>
<keyword evidence="3" id="KW-0732">Signal</keyword>
<feature type="signal peptide" evidence="3">
    <location>
        <begin position="1"/>
        <end position="22"/>
    </location>
</feature>
<evidence type="ECO:0000256" key="1">
    <source>
        <dbReference type="SAM" id="MobiDB-lite"/>
    </source>
</evidence>
<keyword evidence="2" id="KW-0472">Membrane</keyword>
<comment type="caution">
    <text evidence="4">The sequence shown here is derived from an EMBL/GenBank/DDBJ whole genome shotgun (WGS) entry which is preliminary data.</text>
</comment>
<feature type="transmembrane region" description="Helical" evidence="2">
    <location>
        <begin position="102"/>
        <end position="122"/>
    </location>
</feature>
<sequence length="229" mass="25769">MNKIRKLLLSSGFLLLPSLAHAVPITEFVDTLFIGGGVMLFIAGVLLLLIPGLFKTGVVITLLADILFMTRVLFPDVLEQDLAADPDWQLLVESTTTGSSRFYAAMGVAFIVLSILGLRWLVRSFFAPPGTGKPKANNKLSRQTSARPARFSNQKQPTRNKTRLNRDREDFSGYTEEPELQPEPVSPVHNKRFRVHDYLENLEHQQAQPEPQPVPQDIEPAIHFDRIER</sequence>
<keyword evidence="2" id="KW-0812">Transmembrane</keyword>
<proteinExistence type="predicted"/>
<dbReference type="AlphaFoldDB" id="A0A841GGV6"/>
<evidence type="ECO:0000256" key="3">
    <source>
        <dbReference type="SAM" id="SignalP"/>
    </source>
</evidence>
<gene>
    <name evidence="4" type="ORF">HNR75_000450</name>
</gene>
<organism evidence="4 5">
    <name type="scientific">Tolumonas osonensis</name>
    <dbReference type="NCBI Taxonomy" id="675874"/>
    <lineage>
        <taxon>Bacteria</taxon>
        <taxon>Pseudomonadati</taxon>
        <taxon>Pseudomonadota</taxon>
        <taxon>Gammaproteobacteria</taxon>
        <taxon>Aeromonadales</taxon>
        <taxon>Aeromonadaceae</taxon>
        <taxon>Tolumonas</taxon>
    </lineage>
</organism>
<evidence type="ECO:0000313" key="4">
    <source>
        <dbReference type="EMBL" id="MBB6054585.1"/>
    </source>
</evidence>
<protein>
    <submittedName>
        <fullName evidence="4">Uncharacterized protein</fullName>
    </submittedName>
</protein>
<dbReference type="Proteomes" id="UP000585721">
    <property type="component" value="Unassembled WGS sequence"/>
</dbReference>
<dbReference type="EMBL" id="JACHGR010000001">
    <property type="protein sequence ID" value="MBB6054585.1"/>
    <property type="molecule type" value="Genomic_DNA"/>
</dbReference>
<feature type="region of interest" description="Disordered" evidence="1">
    <location>
        <begin position="132"/>
        <end position="186"/>
    </location>
</feature>
<keyword evidence="2" id="KW-1133">Transmembrane helix</keyword>
<feature type="compositionally biased region" description="Polar residues" evidence="1">
    <location>
        <begin position="138"/>
        <end position="157"/>
    </location>
</feature>
<dbReference type="RefSeq" id="WP_188025376.1">
    <property type="nucleotide sequence ID" value="NZ_JACHGR010000001.1"/>
</dbReference>
<evidence type="ECO:0000256" key="2">
    <source>
        <dbReference type="SAM" id="Phobius"/>
    </source>
</evidence>
<name>A0A841GGV6_9GAMM</name>
<keyword evidence="5" id="KW-1185">Reference proteome</keyword>
<reference evidence="4 5" key="1">
    <citation type="submission" date="2020-08" db="EMBL/GenBank/DDBJ databases">
        <title>Genomic Encyclopedia of Type Strains, Phase IV (KMG-IV): sequencing the most valuable type-strain genomes for metagenomic binning, comparative biology and taxonomic classification.</title>
        <authorList>
            <person name="Goeker M."/>
        </authorList>
    </citation>
    <scope>NUCLEOTIDE SEQUENCE [LARGE SCALE GENOMIC DNA]</scope>
    <source>
        <strain evidence="4 5">DSM 22975</strain>
    </source>
</reference>
<evidence type="ECO:0000313" key="5">
    <source>
        <dbReference type="Proteomes" id="UP000585721"/>
    </source>
</evidence>
<accession>A0A841GGV6</accession>